<reference evidence="2" key="2">
    <citation type="submission" date="2023-12" db="EMBL/GenBank/DDBJ databases">
        <authorList>
            <person name="Sun Q."/>
            <person name="Inoue M."/>
        </authorList>
    </citation>
    <scope>NUCLEOTIDE SEQUENCE</scope>
    <source>
        <strain evidence="2">JCM 14265</strain>
    </source>
</reference>
<reference evidence="2" key="1">
    <citation type="journal article" date="2014" name="Int. J. Syst. Evol. Microbiol.">
        <title>Complete genome sequence of Corynebacterium casei LMG S-19264T (=DSM 44701T), isolated from a smear-ripened cheese.</title>
        <authorList>
            <consortium name="US DOE Joint Genome Institute (JGI-PGF)"/>
            <person name="Walter F."/>
            <person name="Albersmeier A."/>
            <person name="Kalinowski J."/>
            <person name="Ruckert C."/>
        </authorList>
    </citation>
    <scope>NUCLEOTIDE SEQUENCE</scope>
    <source>
        <strain evidence="2">JCM 14265</strain>
    </source>
</reference>
<keyword evidence="5" id="KW-1185">Reference proteome</keyword>
<evidence type="ECO:0000313" key="2">
    <source>
        <dbReference type="EMBL" id="GAA0545519.1"/>
    </source>
</evidence>
<dbReference type="Proteomes" id="UP001567571">
    <property type="component" value="Unassembled WGS sequence"/>
</dbReference>
<dbReference type="EMBL" id="BAAADQ010000012">
    <property type="protein sequence ID" value="GAA0545519.1"/>
    <property type="molecule type" value="Genomic_DNA"/>
</dbReference>
<proteinExistence type="predicted"/>
<accession>A0AAV3SSM8</accession>
<feature type="compositionally biased region" description="Acidic residues" evidence="1">
    <location>
        <begin position="34"/>
        <end position="45"/>
    </location>
</feature>
<feature type="region of interest" description="Disordered" evidence="1">
    <location>
        <begin position="1"/>
        <end position="45"/>
    </location>
</feature>
<sequence>MCHSHIPSEWSRKKEDEAEDVSEHPSLSERESADDVEILTDGGDE</sequence>
<protein>
    <submittedName>
        <fullName evidence="2">Uncharacterized protein</fullName>
    </submittedName>
</protein>
<dbReference type="RefSeq" id="WP_343778832.1">
    <property type="nucleotide sequence ID" value="NZ_BAAADQ010000012.1"/>
</dbReference>
<evidence type="ECO:0000313" key="5">
    <source>
        <dbReference type="Proteomes" id="UP001567571"/>
    </source>
</evidence>
<evidence type="ECO:0000313" key="4">
    <source>
        <dbReference type="Proteomes" id="UP001501425"/>
    </source>
</evidence>
<feature type="compositionally biased region" description="Basic and acidic residues" evidence="1">
    <location>
        <begin position="10"/>
        <end position="33"/>
    </location>
</feature>
<dbReference type="AlphaFoldDB" id="A0AAV3SSM8"/>
<gene>
    <name evidence="3" type="ORF">ABNG02_16040</name>
    <name evidence="2" type="ORF">GCM10008994_20520</name>
</gene>
<name>A0AAV3SSM8_9EURY</name>
<comment type="caution">
    <text evidence="2">The sequence shown here is derived from an EMBL/GenBank/DDBJ whole genome shotgun (WGS) entry which is preliminary data.</text>
</comment>
<dbReference type="Proteomes" id="UP001501425">
    <property type="component" value="Unassembled WGS sequence"/>
</dbReference>
<evidence type="ECO:0000256" key="1">
    <source>
        <dbReference type="SAM" id="MobiDB-lite"/>
    </source>
</evidence>
<organism evidence="2 4">
    <name type="scientific">Halorubrum ejinorense</name>
    <dbReference type="NCBI Taxonomy" id="425309"/>
    <lineage>
        <taxon>Archaea</taxon>
        <taxon>Methanobacteriati</taxon>
        <taxon>Methanobacteriota</taxon>
        <taxon>Stenosarchaea group</taxon>
        <taxon>Halobacteria</taxon>
        <taxon>Halobacteriales</taxon>
        <taxon>Haloferacaceae</taxon>
        <taxon>Halorubrum</taxon>
    </lineage>
</organism>
<reference evidence="3 5" key="3">
    <citation type="submission" date="2024-06" db="EMBL/GenBank/DDBJ databases">
        <title>Halorubrum miltondacostae sp. nov., a potential PHA producer isolated from an inland solar saltern in Rio Maior, Portugal.</title>
        <authorList>
            <person name="Albuquerque L."/>
            <person name="Viver T."/>
            <person name="Barroso C."/>
            <person name="Claudino R."/>
            <person name="Galvan M."/>
            <person name="Simoes G."/>
            <person name="Lobo Da Cunha A."/>
            <person name="Egas C."/>
        </authorList>
    </citation>
    <scope>NUCLEOTIDE SEQUENCE [LARGE SCALE GENOMIC DNA]</scope>
    <source>
        <strain evidence="3 5">DSM 18646</strain>
    </source>
</reference>
<dbReference type="EMBL" id="JBEDNW010000011">
    <property type="protein sequence ID" value="MEZ3168824.1"/>
    <property type="molecule type" value="Genomic_DNA"/>
</dbReference>
<evidence type="ECO:0000313" key="3">
    <source>
        <dbReference type="EMBL" id="MEZ3168824.1"/>
    </source>
</evidence>